<dbReference type="SUPFAM" id="SSF69322">
    <property type="entry name" value="Tricorn protease domain 2"/>
    <property type="match status" value="1"/>
</dbReference>
<dbReference type="Gene3D" id="2.130.10.10">
    <property type="entry name" value="YVTN repeat-like/Quinoprotein amine dehydrogenase"/>
    <property type="match status" value="1"/>
</dbReference>
<evidence type="ECO:0000256" key="1">
    <source>
        <dbReference type="SAM" id="SignalP"/>
    </source>
</evidence>
<evidence type="ECO:0000313" key="2">
    <source>
        <dbReference type="EMBL" id="WNG47080.1"/>
    </source>
</evidence>
<proteinExistence type="predicted"/>
<evidence type="ECO:0000313" key="3">
    <source>
        <dbReference type="Proteomes" id="UP001611383"/>
    </source>
</evidence>
<dbReference type="PROSITE" id="PS51257">
    <property type="entry name" value="PROKAR_LIPOPROTEIN"/>
    <property type="match status" value="1"/>
</dbReference>
<keyword evidence="3" id="KW-1185">Reference proteome</keyword>
<feature type="signal peptide" evidence="1">
    <location>
        <begin position="1"/>
        <end position="22"/>
    </location>
</feature>
<dbReference type="RefSeq" id="WP_395824231.1">
    <property type="nucleotide sequence ID" value="NZ_CP043494.1"/>
</dbReference>
<gene>
    <name evidence="2" type="ORF">F0U60_25340</name>
</gene>
<name>A0ABY9WTG7_9BACT</name>
<accession>A0ABY9WTG7</accession>
<feature type="chain" id="PRO_5046762970" evidence="1">
    <location>
        <begin position="23"/>
        <end position="943"/>
    </location>
</feature>
<keyword evidence="1" id="KW-0732">Signal</keyword>
<sequence>MSCRAFSTFLPVLLVLAVSALGCNSARDKHHEQIEAAWAALEKGALTTPALEDDLQALEEFLARYPASHEHGNPRAARAGELLAQRREQVRLAKEREEKIAGLRGKLAPLAARFLFSLAAAAEPRERYGDLEPLRVLSLEHEGLRLLTRGRLNSSLWEIAREGPLAELRKVVGAALYDEKRHRYDAQALGVLLDAAYIPPDALLLGKTAQEAYLLFRPFVRTQARLYQVVAHQREAIRKYEGALARGEAHYPDVNEELPAEQYFWNDSSMYFNEPQKDRRHFYQAVTRELGLDGKTGLARRQFDPLDVGFWLRRFEDETAGILGAFLFRVLDGYDPAYKKELQALEGKWPPMEPRGTPSERVRPPLHEGPLVADRLIAVDPTWRAVAFDEDGQTLSVVTDTDFRRISRADGQILVQKAFPPIEPPRPQKLSSATFSQDGSVLALAFHDSDALKDLPVCLLDAKTGERLELLEDVRTLQAVHLNRDGSLLAAELPSSDIVVRAIGGAPAEAEKEVEGAPDAGQDSATPAVARVRTIMKKGRLAGLHPDSSLLFAWADTKVTVWDTEGGEARFEQRVKKRITSAALSPDGSTLFLGHEDGASLVHFDVDEGRISPGATLKGLSFPRGVFTQSGELVVVNTTDGATRVLEVSKGKFWPGGVQGRRVLAISPDEELLLMQPPGEGGEVLLYAIGAPNAFKGEFEDAKAMRVLYGSFDEKENVSSWKPTPEEEARLKKLEGFSAPNFRALPWKTTTYSVGGEEKVLFLTETRSEPISHPATALIGGAIFTRSRTGWEVEKRQRVITEIGSFGAAPDSTVTPYEIDGKGFLAGLTTGYTGMGTTMSSLVFLSDVPKSVQKDVIAEVGHIQDTGETNEGNCADADEDGPDCYAYDSVWELDTDTGRANSELPDLVLTVSGTRMNSKRNQVQSFHEERRYSFRHGEYRQKR</sequence>
<dbReference type="Proteomes" id="UP001611383">
    <property type="component" value="Chromosome"/>
</dbReference>
<dbReference type="EMBL" id="CP043494">
    <property type="protein sequence ID" value="WNG47080.1"/>
    <property type="molecule type" value="Genomic_DNA"/>
</dbReference>
<dbReference type="InterPro" id="IPR015943">
    <property type="entry name" value="WD40/YVTN_repeat-like_dom_sf"/>
</dbReference>
<organism evidence="2 3">
    <name type="scientific">Archangium minus</name>
    <dbReference type="NCBI Taxonomy" id="83450"/>
    <lineage>
        <taxon>Bacteria</taxon>
        <taxon>Pseudomonadati</taxon>
        <taxon>Myxococcota</taxon>
        <taxon>Myxococcia</taxon>
        <taxon>Myxococcales</taxon>
        <taxon>Cystobacterineae</taxon>
        <taxon>Archangiaceae</taxon>
        <taxon>Archangium</taxon>
    </lineage>
</organism>
<reference evidence="2 3" key="1">
    <citation type="submission" date="2019-08" db="EMBL/GenBank/DDBJ databases">
        <title>Archangium and Cystobacter genomes.</title>
        <authorList>
            <person name="Chen I.-C.K."/>
            <person name="Wielgoss S."/>
        </authorList>
    </citation>
    <scope>NUCLEOTIDE SEQUENCE [LARGE SCALE GENOMIC DNA]</scope>
    <source>
        <strain evidence="2 3">Cbm 6</strain>
    </source>
</reference>
<protein>
    <submittedName>
        <fullName evidence="2">Uncharacterized protein</fullName>
    </submittedName>
</protein>